<dbReference type="InterPro" id="IPR013083">
    <property type="entry name" value="Znf_RING/FYVE/PHD"/>
</dbReference>
<dbReference type="GO" id="GO:0008757">
    <property type="term" value="F:S-adenosylmethionine-dependent methyltransferase activity"/>
    <property type="evidence" value="ECO:0007669"/>
    <property type="project" value="InterPro"/>
</dbReference>
<dbReference type="Pfam" id="PF08241">
    <property type="entry name" value="Methyltransf_11"/>
    <property type="match status" value="1"/>
</dbReference>
<accession>A0A812PCH0</accession>
<feature type="domain" description="RING-type" evidence="6">
    <location>
        <begin position="1323"/>
        <end position="1363"/>
    </location>
</feature>
<dbReference type="Pfam" id="PF00097">
    <property type="entry name" value="zf-C3HC4"/>
    <property type="match status" value="1"/>
</dbReference>
<dbReference type="InterPro" id="IPR001841">
    <property type="entry name" value="Znf_RING"/>
</dbReference>
<dbReference type="Proteomes" id="UP000604046">
    <property type="component" value="Unassembled WGS sequence"/>
</dbReference>
<dbReference type="OrthoDB" id="408320at2759"/>
<evidence type="ECO:0000256" key="4">
    <source>
        <dbReference type="PROSITE-ProRule" id="PRU00175"/>
    </source>
</evidence>
<organism evidence="7 8">
    <name type="scientific">Symbiodinium natans</name>
    <dbReference type="NCBI Taxonomy" id="878477"/>
    <lineage>
        <taxon>Eukaryota</taxon>
        <taxon>Sar</taxon>
        <taxon>Alveolata</taxon>
        <taxon>Dinophyceae</taxon>
        <taxon>Suessiales</taxon>
        <taxon>Symbiodiniaceae</taxon>
        <taxon>Symbiodinium</taxon>
    </lineage>
</organism>
<dbReference type="InterPro" id="IPR018957">
    <property type="entry name" value="Znf_C3HC4_RING-type"/>
</dbReference>
<dbReference type="Gene3D" id="3.40.50.150">
    <property type="entry name" value="Vaccinia Virus protein VP39"/>
    <property type="match status" value="1"/>
</dbReference>
<dbReference type="SMART" id="SM00184">
    <property type="entry name" value="RING"/>
    <property type="match status" value="1"/>
</dbReference>
<evidence type="ECO:0000256" key="1">
    <source>
        <dbReference type="ARBA" id="ARBA00022723"/>
    </source>
</evidence>
<dbReference type="InterPro" id="IPR029063">
    <property type="entry name" value="SAM-dependent_MTases_sf"/>
</dbReference>
<dbReference type="Gene3D" id="3.20.20.80">
    <property type="entry name" value="Glycosidases"/>
    <property type="match status" value="1"/>
</dbReference>
<dbReference type="InterPro" id="IPR017907">
    <property type="entry name" value="Znf_RING_CS"/>
</dbReference>
<keyword evidence="8" id="KW-1185">Reference proteome</keyword>
<gene>
    <name evidence="7" type="primary">menG</name>
    <name evidence="7" type="ORF">SNAT2548_LOCUS18069</name>
</gene>
<dbReference type="GO" id="GO:0008270">
    <property type="term" value="F:zinc ion binding"/>
    <property type="evidence" value="ECO:0007669"/>
    <property type="project" value="UniProtKB-KW"/>
</dbReference>
<dbReference type="PANTHER" id="PTHR42732">
    <property type="entry name" value="BETA-GALACTOSIDASE"/>
    <property type="match status" value="1"/>
</dbReference>
<dbReference type="SUPFAM" id="SSF53335">
    <property type="entry name" value="S-adenosyl-L-methionine-dependent methyltransferases"/>
    <property type="match status" value="1"/>
</dbReference>
<name>A0A812PCH0_9DINO</name>
<sequence>MMRSLARCSRRAFSTSEFAVREHRHWQKAVHTYETGWGCLTRQCVPALLDAVKCQQGCSLVDVATGPGFVAEAAAKAGAAVTALDFSRNMLDLAQARLSAEMASDKVQFIEADAARMPLEDQSVDAVVCSFGVLHLPEPEAFFAEAFRVLRPGGRLGFTVWGYSFLTEALQLVHDAVGAHGNTQVPVPPAPPFFRFAQAKAAMETLKRFGFGKVQCQEVPMCWEVHDARETFRTFRDGHGQIGDLLALQTPEQLAAIEVAITAGTEAKRSGPGAFGRHHAGERSGTNSQIFGDLLCHGVRFSLLLRTAVLAVYTEVLKLRLRPAAGNSGNIAEGSANNMCARGTYRSIQKRYQPETALVELTCHTTTTAGSAISETGWRGEDFLNTSLYDGLELLRVVSTCFDFVLGKQGKPDVLSRNWESWLPPESESDLLPKLRKDRESLVPELVALTPPGGVLCNRQIVDSHAWSSKKVSKFELQELWTQVLEGRKVLVVLGNAFQVESLQPILRLAAGAAVYFVRDAELDDLPGLLQNLRSLAEDFDAALLSVASPAAALLAAGLDCVVQTFDVGAMRVSPAPRQQPVPSPLTTANAGSEAPWTSFPRPHLKRPTAWRSLNGPWAVHISTRNQETLPVDFQDGVVEVPFPVESHRGGLQRRISEHELLWLRREVQLPSGWGRVLLHVDACDWECAIFVDGQLLGTHRGGYDPFTFELAAASHKDAVQLVIRVWDPTDSGCEYAVDDDQPPRCDQCCQTGWQPRGKQSLQPGFIMYSAASGPWQSIWLEEAPEGCLMASASAELLDAKHLRFQVDLVDPALCGEATRLRVAVYLQGELLAEGEGDGAFQADVAGVEPWELWSPTHPRLHVAKLSLCSLTRPTCGDTMDFTFALRALSKTAGPRQGPRGEVALLLNGEAILQSGVLYQAYWPESLITPPSENAMLEDLRLIKSSGFNMVRVHAAVLPSMFYHFCDQEGLLVWQDFPAGDGRALPIWDAARGTLEQQGEVEPLQLDEIRRTDESADNFWKELRSLTRWLRGFGCIVCWVPFNEAWGQFQSMQVVRWLRAFGGQRWIDMASGWNDVGDLFQGEDAGDLVDAHNYESAPYDGLQSTFQLWPLPLAGRALALGEYGGLGFPVEDHEWSPETSWAYGNVSYNAKDFAIKLLDLGHRLEALLCENWISAVVYTQWNDIEEEINGLVTYDRLPKLPQPVLLEFSGRLAQLAQRGRGNGAAESAGPDSRARGDARLNILVIEVAARFVTYCGKGKVDFAAEIREAIASELQPWTFGEHAGALGAMSRLWPCAWLRFATLIRPERHIYEYTQAVPDDLNCTLCGDVFQNPSQIPCGHHFCSSCIRALLARGTGRANCPLDGQIVTRFAALPSDEQLLLRLSQLRVRCPVCREDICIADLQLHLQDPVCMVESAEAYRSILHPFYLSCPLSNFTVGEFNGTSALIRLYRKLGPVLLKRFVLTTESFIVLPDPKMGFQPQSEEDAGLLRREGGYFNAWWVHPAFRQEVDKGA</sequence>
<dbReference type="Gene3D" id="3.30.40.10">
    <property type="entry name" value="Zinc/RING finger domain, C3HC4 (zinc finger)"/>
    <property type="match status" value="1"/>
</dbReference>
<dbReference type="Gene3D" id="2.60.120.260">
    <property type="entry name" value="Galactose-binding domain-like"/>
    <property type="match status" value="1"/>
</dbReference>
<dbReference type="InterPro" id="IPR008979">
    <property type="entry name" value="Galactose-bd-like_sf"/>
</dbReference>
<dbReference type="InterPro" id="IPR013216">
    <property type="entry name" value="Methyltransf_11"/>
</dbReference>
<evidence type="ECO:0000313" key="8">
    <source>
        <dbReference type="Proteomes" id="UP000604046"/>
    </source>
</evidence>
<evidence type="ECO:0000313" key="7">
    <source>
        <dbReference type="EMBL" id="CAE7344842.1"/>
    </source>
</evidence>
<proteinExistence type="predicted"/>
<feature type="region of interest" description="Disordered" evidence="5">
    <location>
        <begin position="577"/>
        <end position="599"/>
    </location>
</feature>
<dbReference type="SUPFAM" id="SSF49785">
    <property type="entry name" value="Galactose-binding domain-like"/>
    <property type="match status" value="1"/>
</dbReference>
<dbReference type="InterPro" id="IPR017853">
    <property type="entry name" value="GH"/>
</dbReference>
<comment type="caution">
    <text evidence="7">The sequence shown here is derived from an EMBL/GenBank/DDBJ whole genome shotgun (WGS) entry which is preliminary data.</text>
</comment>
<dbReference type="PANTHER" id="PTHR42732:SF2">
    <property type="entry name" value="BETA-MANNOSIDASE"/>
    <property type="match status" value="1"/>
</dbReference>
<keyword evidence="1" id="KW-0479">Metal-binding</keyword>
<keyword evidence="2 4" id="KW-0863">Zinc-finger</keyword>
<dbReference type="EMBL" id="CAJNDS010002133">
    <property type="protein sequence ID" value="CAE7344842.1"/>
    <property type="molecule type" value="Genomic_DNA"/>
</dbReference>
<evidence type="ECO:0000256" key="2">
    <source>
        <dbReference type="ARBA" id="ARBA00022771"/>
    </source>
</evidence>
<dbReference type="InterPro" id="IPR051913">
    <property type="entry name" value="GH2_Domain-Containing"/>
</dbReference>
<evidence type="ECO:0000256" key="3">
    <source>
        <dbReference type="ARBA" id="ARBA00022833"/>
    </source>
</evidence>
<protein>
    <submittedName>
        <fullName evidence="7">MenG protein</fullName>
    </submittedName>
</protein>
<dbReference type="SUPFAM" id="SSF51445">
    <property type="entry name" value="(Trans)glycosidases"/>
    <property type="match status" value="1"/>
</dbReference>
<dbReference type="SUPFAM" id="SSF57850">
    <property type="entry name" value="RING/U-box"/>
    <property type="match status" value="1"/>
</dbReference>
<dbReference type="PROSITE" id="PS50089">
    <property type="entry name" value="ZF_RING_2"/>
    <property type="match status" value="1"/>
</dbReference>
<keyword evidence="3" id="KW-0862">Zinc</keyword>
<dbReference type="CDD" id="cd02440">
    <property type="entry name" value="AdoMet_MTases"/>
    <property type="match status" value="1"/>
</dbReference>
<evidence type="ECO:0000256" key="5">
    <source>
        <dbReference type="SAM" id="MobiDB-lite"/>
    </source>
</evidence>
<reference evidence="7" key="1">
    <citation type="submission" date="2021-02" db="EMBL/GenBank/DDBJ databases">
        <authorList>
            <person name="Dougan E. K."/>
            <person name="Rhodes N."/>
            <person name="Thang M."/>
            <person name="Chan C."/>
        </authorList>
    </citation>
    <scope>NUCLEOTIDE SEQUENCE</scope>
</reference>
<dbReference type="PROSITE" id="PS00518">
    <property type="entry name" value="ZF_RING_1"/>
    <property type="match status" value="1"/>
</dbReference>
<evidence type="ECO:0000259" key="6">
    <source>
        <dbReference type="PROSITE" id="PS50089"/>
    </source>
</evidence>